<comment type="subcellular location">
    <subcellularLocation>
        <location evidence="1">Nucleus</location>
    </subcellularLocation>
</comment>
<keyword evidence="8" id="KW-1185">Reference proteome</keyword>
<gene>
    <name evidence="7" type="ORF">ACJRO7_030878</name>
</gene>
<evidence type="ECO:0000313" key="7">
    <source>
        <dbReference type="EMBL" id="KAL3725910.1"/>
    </source>
</evidence>
<evidence type="ECO:0000259" key="6">
    <source>
        <dbReference type="PROSITE" id="PS50863"/>
    </source>
</evidence>
<dbReference type="SMART" id="SM01019">
    <property type="entry name" value="B3"/>
    <property type="match status" value="2"/>
</dbReference>
<organism evidence="7 8">
    <name type="scientific">Eucalyptus globulus</name>
    <name type="common">Tasmanian blue gum</name>
    <dbReference type="NCBI Taxonomy" id="34317"/>
    <lineage>
        <taxon>Eukaryota</taxon>
        <taxon>Viridiplantae</taxon>
        <taxon>Streptophyta</taxon>
        <taxon>Embryophyta</taxon>
        <taxon>Tracheophyta</taxon>
        <taxon>Spermatophyta</taxon>
        <taxon>Magnoliopsida</taxon>
        <taxon>eudicotyledons</taxon>
        <taxon>Gunneridae</taxon>
        <taxon>Pentapetalae</taxon>
        <taxon>rosids</taxon>
        <taxon>malvids</taxon>
        <taxon>Myrtales</taxon>
        <taxon>Myrtaceae</taxon>
        <taxon>Myrtoideae</taxon>
        <taxon>Eucalypteae</taxon>
        <taxon>Eucalyptus</taxon>
    </lineage>
</organism>
<dbReference type="AlphaFoldDB" id="A0ABD3JQU8"/>
<dbReference type="PANTHER" id="PTHR31920">
    <property type="entry name" value="B3 DOMAIN-CONTAINING"/>
    <property type="match status" value="1"/>
</dbReference>
<keyword evidence="4" id="KW-0804">Transcription</keyword>
<feature type="domain" description="TF-B3" evidence="6">
    <location>
        <begin position="16"/>
        <end position="109"/>
    </location>
</feature>
<evidence type="ECO:0000256" key="2">
    <source>
        <dbReference type="ARBA" id="ARBA00023015"/>
    </source>
</evidence>
<proteinExistence type="predicted"/>
<name>A0ABD3JQU8_EUCGL</name>
<dbReference type="Gene3D" id="2.40.330.10">
    <property type="entry name" value="DNA-binding pseudobarrel domain"/>
    <property type="match status" value="2"/>
</dbReference>
<keyword evidence="3" id="KW-0238">DNA-binding</keyword>
<evidence type="ECO:0000256" key="3">
    <source>
        <dbReference type="ARBA" id="ARBA00023125"/>
    </source>
</evidence>
<keyword evidence="5" id="KW-0539">Nucleus</keyword>
<dbReference type="Proteomes" id="UP001634007">
    <property type="component" value="Unassembled WGS sequence"/>
</dbReference>
<dbReference type="Pfam" id="PF02362">
    <property type="entry name" value="B3"/>
    <property type="match status" value="2"/>
</dbReference>
<dbReference type="GO" id="GO:0005634">
    <property type="term" value="C:nucleus"/>
    <property type="evidence" value="ECO:0007669"/>
    <property type="project" value="UniProtKB-SubCell"/>
</dbReference>
<protein>
    <recommendedName>
        <fullName evidence="6">TF-B3 domain-containing protein</fullName>
    </recommendedName>
</protein>
<evidence type="ECO:0000256" key="4">
    <source>
        <dbReference type="ARBA" id="ARBA00023163"/>
    </source>
</evidence>
<dbReference type="InterPro" id="IPR015300">
    <property type="entry name" value="DNA-bd_pseudobarrel_sf"/>
</dbReference>
<feature type="domain" description="TF-B3" evidence="6">
    <location>
        <begin position="195"/>
        <end position="296"/>
    </location>
</feature>
<dbReference type="InterPro" id="IPR003340">
    <property type="entry name" value="B3_DNA-bd"/>
</dbReference>
<evidence type="ECO:0000256" key="1">
    <source>
        <dbReference type="ARBA" id="ARBA00004123"/>
    </source>
</evidence>
<dbReference type="PANTHER" id="PTHR31920:SF148">
    <property type="entry name" value="B3 DOMAIN-CONTAINING PROTEIN OS03G0621600"/>
    <property type="match status" value="1"/>
</dbReference>
<dbReference type="EMBL" id="JBJKBG010000008">
    <property type="protein sequence ID" value="KAL3725910.1"/>
    <property type="molecule type" value="Genomic_DNA"/>
</dbReference>
<dbReference type="PROSITE" id="PS50863">
    <property type="entry name" value="B3"/>
    <property type="match status" value="2"/>
</dbReference>
<accession>A0ABD3JQU8</accession>
<comment type="caution">
    <text evidence="7">The sequence shown here is derived from an EMBL/GenBank/DDBJ whole genome shotgun (WGS) entry which is preliminary data.</text>
</comment>
<dbReference type="GO" id="GO:0003677">
    <property type="term" value="F:DNA binding"/>
    <property type="evidence" value="ECO:0007669"/>
    <property type="project" value="UniProtKB-KW"/>
</dbReference>
<keyword evidence="2" id="KW-0805">Transcription regulation</keyword>
<dbReference type="InterPro" id="IPR050655">
    <property type="entry name" value="Plant_B3_domain"/>
</dbReference>
<reference evidence="7 8" key="1">
    <citation type="submission" date="2024-11" db="EMBL/GenBank/DDBJ databases">
        <title>Chromosome-level genome assembly of Eucalyptus globulus Labill. provides insights into its genome evolution.</title>
        <authorList>
            <person name="Li X."/>
        </authorList>
    </citation>
    <scope>NUCLEOTIDE SEQUENCE [LARGE SCALE GENOMIC DNA]</scope>
    <source>
        <strain evidence="7">CL2024</strain>
        <tissue evidence="7">Fresh tender leaves</tissue>
    </source>
</reference>
<evidence type="ECO:0000256" key="5">
    <source>
        <dbReference type="ARBA" id="ARBA00023242"/>
    </source>
</evidence>
<sequence>MDRRRAAKTSSSDEPLEFFKVYLPSFSSHQLLIPPDFVKNFKGVVPKKAVLKNTTGRSWPIGIAGVGNTLFIKSGWRDFVIDHPLDFADFLIFRYIRDSVFLVKVFGKSGCRKEITNGVNRPLAVVKTEELADEVKEAEQNQMRPVQACKRKFVDLNIDKVENHVHRDSRFKTKLELVGETVSKCSVKTYAMPKNPHFVSRISKYALKLLFIPTSFLKRNHIKLNPNEKMSVRDQNGGTWPVQINERIAGRFYLSSGWTEFRKGNNLRVGDQLVLEFVLGKGNACSETIVRVLPPGLKIQKDPRYFVVKA</sequence>
<dbReference type="SUPFAM" id="SSF101936">
    <property type="entry name" value="DNA-binding pseudobarrel domain"/>
    <property type="match status" value="2"/>
</dbReference>
<dbReference type="CDD" id="cd10017">
    <property type="entry name" value="B3_DNA"/>
    <property type="match status" value="2"/>
</dbReference>
<evidence type="ECO:0000313" key="8">
    <source>
        <dbReference type="Proteomes" id="UP001634007"/>
    </source>
</evidence>